<dbReference type="Proteomes" id="UP000004910">
    <property type="component" value="Unassembled WGS sequence"/>
</dbReference>
<dbReference type="SMART" id="SM00967">
    <property type="entry name" value="SpoU_sub_bind"/>
    <property type="match status" value="1"/>
</dbReference>
<dbReference type="Gene3D" id="3.40.1280.10">
    <property type="match status" value="1"/>
</dbReference>
<evidence type="ECO:0000256" key="1">
    <source>
        <dbReference type="ARBA" id="ARBA00007228"/>
    </source>
</evidence>
<keyword evidence="3" id="KW-0808">Transferase</keyword>
<proteinExistence type="inferred from homology"/>
<dbReference type="AlphaFoldDB" id="B1C358"/>
<dbReference type="GO" id="GO:0003723">
    <property type="term" value="F:RNA binding"/>
    <property type="evidence" value="ECO:0007669"/>
    <property type="project" value="InterPro"/>
</dbReference>
<protein>
    <submittedName>
        <fullName evidence="5">RNA methyltransferase, TrmH family, group 3</fullName>
    </submittedName>
</protein>
<dbReference type="PANTHER" id="PTHR46429:SF1">
    <property type="entry name" value="23S RRNA (GUANOSINE-2'-O-)-METHYLTRANSFERASE RLMB"/>
    <property type="match status" value="1"/>
</dbReference>
<dbReference type="InterPro" id="IPR029064">
    <property type="entry name" value="Ribosomal_eL30-like_sf"/>
</dbReference>
<dbReference type="InterPro" id="IPR029028">
    <property type="entry name" value="Alpha/beta_knot_MTases"/>
</dbReference>
<dbReference type="Gene3D" id="3.30.1330.30">
    <property type="match status" value="1"/>
</dbReference>
<comment type="similarity">
    <text evidence="1">Belongs to the class IV-like SAM-binding methyltransferase superfamily. RNA methyltransferase TrmH family.</text>
</comment>
<dbReference type="NCBIfam" id="TIGR00186">
    <property type="entry name" value="rRNA_methyl_3"/>
    <property type="match status" value="1"/>
</dbReference>
<dbReference type="SUPFAM" id="SSF55315">
    <property type="entry name" value="L30e-like"/>
    <property type="match status" value="1"/>
</dbReference>
<sequence>MENMKQYIYGKNTILEALKGEKSIYTVYIQDSIKDNRIIELCKKKKIRIKIIDKSEFIKKLGNVRHQGVMAEVEEYRYYSVDEILASIPSGKMPLLLMLDGLEDPHNLGAILRTCDAIGVDGVIIGKNRSVGLNGTVAKVSTGAIDHVKVAQVTNLTRTLEDLKKHSFWVVGCDLDNAQDYRQIDYNMPLVIVIGSEGFGISRLVKKTCDFNVVLPMMGHVTSLNASVATAVILYQVYNSRNPL</sequence>
<dbReference type="GO" id="GO:0006396">
    <property type="term" value="P:RNA processing"/>
    <property type="evidence" value="ECO:0007669"/>
    <property type="project" value="InterPro"/>
</dbReference>
<dbReference type="EMBL" id="ABIK02000013">
    <property type="protein sequence ID" value="EDS74616.1"/>
    <property type="molecule type" value="Genomic_DNA"/>
</dbReference>
<dbReference type="CDD" id="cd18103">
    <property type="entry name" value="SpoU-like_RlmB"/>
    <property type="match status" value="1"/>
</dbReference>
<dbReference type="Pfam" id="PF00588">
    <property type="entry name" value="SpoU_methylase"/>
    <property type="match status" value="1"/>
</dbReference>
<dbReference type="Pfam" id="PF08032">
    <property type="entry name" value="SpoU_sub_bind"/>
    <property type="match status" value="1"/>
</dbReference>
<dbReference type="PANTHER" id="PTHR46429">
    <property type="entry name" value="23S RRNA (GUANOSINE-2'-O-)-METHYLTRANSFERASE RLMB"/>
    <property type="match status" value="1"/>
</dbReference>
<organism evidence="5 6">
    <name type="scientific">Thomasclavelia spiroformis DSM 1552</name>
    <dbReference type="NCBI Taxonomy" id="428126"/>
    <lineage>
        <taxon>Bacteria</taxon>
        <taxon>Bacillati</taxon>
        <taxon>Bacillota</taxon>
        <taxon>Erysipelotrichia</taxon>
        <taxon>Erysipelotrichales</taxon>
        <taxon>Coprobacillaceae</taxon>
        <taxon>Thomasclavelia</taxon>
    </lineage>
</organism>
<dbReference type="STRING" id="428126.CLOSPI_01671"/>
<dbReference type="HOGENOM" id="CLU_021322_0_1_9"/>
<evidence type="ECO:0000259" key="4">
    <source>
        <dbReference type="SMART" id="SM00967"/>
    </source>
</evidence>
<dbReference type="SUPFAM" id="SSF75217">
    <property type="entry name" value="alpha/beta knot"/>
    <property type="match status" value="1"/>
</dbReference>
<dbReference type="InterPro" id="IPR001537">
    <property type="entry name" value="SpoU_MeTrfase"/>
</dbReference>
<feature type="domain" description="RNA 2-O ribose methyltransferase substrate binding" evidence="4">
    <location>
        <begin position="7"/>
        <end position="79"/>
    </location>
</feature>
<dbReference type="GO" id="GO:0008173">
    <property type="term" value="F:RNA methyltransferase activity"/>
    <property type="evidence" value="ECO:0007669"/>
    <property type="project" value="InterPro"/>
</dbReference>
<evidence type="ECO:0000313" key="6">
    <source>
        <dbReference type="Proteomes" id="UP000004910"/>
    </source>
</evidence>
<reference evidence="5" key="2">
    <citation type="submission" date="2014-06" db="EMBL/GenBank/DDBJ databases">
        <title>Draft genome sequence of Clostridium spiroforme (DSM 1552).</title>
        <authorList>
            <person name="Sudarsanam P."/>
            <person name="Ley R."/>
            <person name="Guruge J."/>
            <person name="Turnbaugh P.J."/>
            <person name="Mahowald M."/>
            <person name="Liep D."/>
            <person name="Gordon J."/>
        </authorList>
    </citation>
    <scope>NUCLEOTIDE SEQUENCE</scope>
    <source>
        <strain evidence="5">DSM 1552</strain>
    </source>
</reference>
<evidence type="ECO:0000256" key="2">
    <source>
        <dbReference type="ARBA" id="ARBA00022603"/>
    </source>
</evidence>
<evidence type="ECO:0000313" key="5">
    <source>
        <dbReference type="EMBL" id="EDS74616.1"/>
    </source>
</evidence>
<name>B1C358_9FIRM</name>
<dbReference type="eggNOG" id="COG0566">
    <property type="taxonomic scope" value="Bacteria"/>
</dbReference>
<keyword evidence="2 5" id="KW-0489">Methyltransferase</keyword>
<gene>
    <name evidence="5" type="ORF">CLOSPI_01671</name>
</gene>
<accession>B1C358</accession>
<reference evidence="5" key="1">
    <citation type="submission" date="2008-02" db="EMBL/GenBank/DDBJ databases">
        <authorList>
            <person name="Fulton L."/>
            <person name="Clifton S."/>
            <person name="Fulton B."/>
            <person name="Xu J."/>
            <person name="Minx P."/>
            <person name="Pepin K.H."/>
            <person name="Johnson M."/>
            <person name="Thiruvilangam P."/>
            <person name="Bhonagiri V."/>
            <person name="Nash W.E."/>
            <person name="Mardis E.R."/>
            <person name="Wilson R.K."/>
        </authorList>
    </citation>
    <scope>NUCLEOTIDE SEQUENCE [LARGE SCALE GENOMIC DNA]</scope>
    <source>
        <strain evidence="5">DSM 1552</strain>
    </source>
</reference>
<dbReference type="InterPro" id="IPR004441">
    <property type="entry name" value="rRNA_MeTrfase_TrmH"/>
</dbReference>
<keyword evidence="6" id="KW-1185">Reference proteome</keyword>
<dbReference type="InterPro" id="IPR013123">
    <property type="entry name" value="SpoU_subst-bd"/>
</dbReference>
<evidence type="ECO:0000256" key="3">
    <source>
        <dbReference type="ARBA" id="ARBA00022679"/>
    </source>
</evidence>
<dbReference type="GO" id="GO:0005829">
    <property type="term" value="C:cytosol"/>
    <property type="evidence" value="ECO:0007669"/>
    <property type="project" value="TreeGrafter"/>
</dbReference>
<comment type="caution">
    <text evidence="5">The sequence shown here is derived from an EMBL/GenBank/DDBJ whole genome shotgun (WGS) entry which is preliminary data.</text>
</comment>
<dbReference type="GO" id="GO:0032259">
    <property type="term" value="P:methylation"/>
    <property type="evidence" value="ECO:0007669"/>
    <property type="project" value="UniProtKB-KW"/>
</dbReference>
<dbReference type="FunFam" id="3.40.1280.10:FF:000008">
    <property type="entry name" value="Group 3 RNA methyltransferase TrmH"/>
    <property type="match status" value="1"/>
</dbReference>
<dbReference type="InterPro" id="IPR029026">
    <property type="entry name" value="tRNA_m1G_MTases_N"/>
</dbReference>